<evidence type="ECO:0000256" key="3">
    <source>
        <dbReference type="ARBA" id="ARBA00023027"/>
    </source>
</evidence>
<comment type="similarity">
    <text evidence="1">Belongs to the LDH/MDH superfamily. LDH family.</text>
</comment>
<dbReference type="EMBL" id="JBDXMX010000004">
    <property type="protein sequence ID" value="MEO9248071.1"/>
    <property type="molecule type" value="Genomic_DNA"/>
</dbReference>
<evidence type="ECO:0000313" key="8">
    <source>
        <dbReference type="Proteomes" id="UP001484097"/>
    </source>
</evidence>
<evidence type="ECO:0000259" key="6">
    <source>
        <dbReference type="Pfam" id="PF02866"/>
    </source>
</evidence>
<dbReference type="PANTHER" id="PTHR43128:SF16">
    <property type="entry name" value="L-LACTATE DEHYDROGENASE"/>
    <property type="match status" value="1"/>
</dbReference>
<evidence type="ECO:0000256" key="4">
    <source>
        <dbReference type="RuleBase" id="RU003369"/>
    </source>
</evidence>
<dbReference type="InterPro" id="IPR022383">
    <property type="entry name" value="Lactate/malate_DH_C"/>
</dbReference>
<name>A0ABV0IIV0_9MICC</name>
<gene>
    <name evidence="7" type="ORF">ABDK96_10285</name>
</gene>
<dbReference type="Gene3D" id="3.40.50.720">
    <property type="entry name" value="NAD(P)-binding Rossmann-like Domain"/>
    <property type="match status" value="1"/>
</dbReference>
<comment type="caution">
    <text evidence="7">The sequence shown here is derived from an EMBL/GenBank/DDBJ whole genome shotgun (WGS) entry which is preliminary data.</text>
</comment>
<dbReference type="Pfam" id="PF02866">
    <property type="entry name" value="Ldh_1_C"/>
    <property type="match status" value="1"/>
</dbReference>
<dbReference type="RefSeq" id="WP_347920688.1">
    <property type="nucleotide sequence ID" value="NZ_JBDXMX010000004.1"/>
</dbReference>
<keyword evidence="8" id="KW-1185">Reference proteome</keyword>
<proteinExistence type="inferred from homology"/>
<dbReference type="Proteomes" id="UP001484097">
    <property type="component" value="Unassembled WGS sequence"/>
</dbReference>
<evidence type="ECO:0000259" key="5">
    <source>
        <dbReference type="Pfam" id="PF00056"/>
    </source>
</evidence>
<organism evidence="7 8">
    <name type="scientific">Citricoccus nitrophenolicus</name>
    <dbReference type="NCBI Taxonomy" id="863575"/>
    <lineage>
        <taxon>Bacteria</taxon>
        <taxon>Bacillati</taxon>
        <taxon>Actinomycetota</taxon>
        <taxon>Actinomycetes</taxon>
        <taxon>Micrococcales</taxon>
        <taxon>Micrococcaceae</taxon>
        <taxon>Citricoccus</taxon>
    </lineage>
</organism>
<dbReference type="PIRSF" id="PIRSF000102">
    <property type="entry name" value="Lac_mal_DH"/>
    <property type="match status" value="1"/>
</dbReference>
<accession>A0ABV0IIV0</accession>
<dbReference type="Gene3D" id="3.90.110.10">
    <property type="entry name" value="Lactate dehydrogenase/glycoside hydrolase, family 4, C-terminal"/>
    <property type="match status" value="1"/>
</dbReference>
<dbReference type="PRINTS" id="PR00086">
    <property type="entry name" value="LLDHDRGNASE"/>
</dbReference>
<protein>
    <recommendedName>
        <fullName evidence="9">Lactate dehydrogenase</fullName>
    </recommendedName>
</protein>
<sequence>MSARTPSWPERISIIGAAGLVGSSAAASLATQGIGQELFLQDRRDNLVEAHRIDLSDAQAVLGVDRPRILAGPPDQPVDLVVVAASLPETPDGDRRDFLAANAKLLASLADQIRREAGDEGLVLLLTNPVDILADWLHRHHGFTAERLIGYALNDSARFRLAIARELGTEVTSVTASVLGEHGRGQVPVFSSVRVDGQPVAWPDGAIDRVRADVDGWFERWSQLKPGRSSGWASGAGVMHLIRSLAAGEQVITTVATSGIEGLPETFMALPTHLEDGRPRAVLPELPHRELTALQEAGESIRHTALTLG</sequence>
<dbReference type="Pfam" id="PF00056">
    <property type="entry name" value="Ldh_1_N"/>
    <property type="match status" value="1"/>
</dbReference>
<reference evidence="7 8" key="1">
    <citation type="submission" date="2024-05" db="EMBL/GenBank/DDBJ databases">
        <authorList>
            <person name="Yi C."/>
        </authorList>
    </citation>
    <scope>NUCLEOTIDE SEQUENCE [LARGE SCALE GENOMIC DNA]</scope>
    <source>
        <strain evidence="7 8">XS13</strain>
    </source>
</reference>
<dbReference type="PANTHER" id="PTHR43128">
    <property type="entry name" value="L-2-HYDROXYCARBOXYLATE DEHYDROGENASE (NAD(P)(+))"/>
    <property type="match status" value="1"/>
</dbReference>
<evidence type="ECO:0000313" key="7">
    <source>
        <dbReference type="EMBL" id="MEO9248071.1"/>
    </source>
</evidence>
<feature type="domain" description="Lactate/malate dehydrogenase C-terminal" evidence="6">
    <location>
        <begin position="155"/>
        <end position="297"/>
    </location>
</feature>
<dbReference type="InterPro" id="IPR036291">
    <property type="entry name" value="NAD(P)-bd_dom_sf"/>
</dbReference>
<dbReference type="InterPro" id="IPR015955">
    <property type="entry name" value="Lactate_DH/Glyco_Ohase_4_C"/>
</dbReference>
<dbReference type="SUPFAM" id="SSF56327">
    <property type="entry name" value="LDH C-terminal domain-like"/>
    <property type="match status" value="1"/>
</dbReference>
<dbReference type="InterPro" id="IPR001236">
    <property type="entry name" value="Lactate/malate_DH_N"/>
</dbReference>
<evidence type="ECO:0000256" key="1">
    <source>
        <dbReference type="ARBA" id="ARBA00006054"/>
    </source>
</evidence>
<keyword evidence="2 4" id="KW-0560">Oxidoreductase</keyword>
<dbReference type="SUPFAM" id="SSF51735">
    <property type="entry name" value="NAD(P)-binding Rossmann-fold domains"/>
    <property type="match status" value="1"/>
</dbReference>
<dbReference type="InterPro" id="IPR001557">
    <property type="entry name" value="L-lactate/malate_DH"/>
</dbReference>
<evidence type="ECO:0008006" key="9">
    <source>
        <dbReference type="Google" id="ProtNLM"/>
    </source>
</evidence>
<keyword evidence="3" id="KW-0520">NAD</keyword>
<feature type="domain" description="Lactate/malate dehydrogenase N-terminal" evidence="5">
    <location>
        <begin position="11"/>
        <end position="150"/>
    </location>
</feature>
<evidence type="ECO:0000256" key="2">
    <source>
        <dbReference type="ARBA" id="ARBA00023002"/>
    </source>
</evidence>